<accession>A0ABQ9XAZ6</accession>
<evidence type="ECO:0000313" key="2">
    <source>
        <dbReference type="Proteomes" id="UP001281761"/>
    </source>
</evidence>
<dbReference type="Proteomes" id="UP001281761">
    <property type="component" value="Unassembled WGS sequence"/>
</dbReference>
<reference evidence="1 2" key="1">
    <citation type="journal article" date="2022" name="bioRxiv">
        <title>Genomics of Preaxostyla Flagellates Illuminates Evolutionary Transitions and the Path Towards Mitochondrial Loss.</title>
        <authorList>
            <person name="Novak L.V.F."/>
            <person name="Treitli S.C."/>
            <person name="Pyrih J."/>
            <person name="Halakuc P."/>
            <person name="Pipaliya S.V."/>
            <person name="Vacek V."/>
            <person name="Brzon O."/>
            <person name="Soukal P."/>
            <person name="Eme L."/>
            <person name="Dacks J.B."/>
            <person name="Karnkowska A."/>
            <person name="Elias M."/>
            <person name="Hampl V."/>
        </authorList>
    </citation>
    <scope>NUCLEOTIDE SEQUENCE [LARGE SCALE GENOMIC DNA]</scope>
    <source>
        <strain evidence="1">NAU3</strain>
        <tissue evidence="1">Gut</tissue>
    </source>
</reference>
<comment type="caution">
    <text evidence="1">The sequence shown here is derived from an EMBL/GenBank/DDBJ whole genome shotgun (WGS) entry which is preliminary data.</text>
</comment>
<evidence type="ECO:0000313" key="1">
    <source>
        <dbReference type="EMBL" id="KAK2947456.1"/>
    </source>
</evidence>
<name>A0ABQ9XAZ6_9EUKA</name>
<proteinExistence type="predicted"/>
<protein>
    <submittedName>
        <fullName evidence="1">Uncharacterized protein</fullName>
    </submittedName>
</protein>
<gene>
    <name evidence="1" type="ORF">BLNAU_17606</name>
</gene>
<organism evidence="1 2">
    <name type="scientific">Blattamonas nauphoetae</name>
    <dbReference type="NCBI Taxonomy" id="2049346"/>
    <lineage>
        <taxon>Eukaryota</taxon>
        <taxon>Metamonada</taxon>
        <taxon>Preaxostyla</taxon>
        <taxon>Oxymonadida</taxon>
        <taxon>Blattamonas</taxon>
    </lineage>
</organism>
<dbReference type="EMBL" id="JARBJD010000200">
    <property type="protein sequence ID" value="KAK2947456.1"/>
    <property type="molecule type" value="Genomic_DNA"/>
</dbReference>
<sequence length="628" mass="70345">MNQLSDLVVSLRKCFPWKADAHDLLQRFFETLQNDIHSSSMFLMENRIIELLKPFIVWKSQTDNQLLSIKIMNLFASSSIDSTLYVLHHPLLPSILEKTQYSDTSSIRESIDSCLNSIFERLVDRSTNVDALSLFATELETLGRSTDFERLPCLQNLVSTLISQIISEPITQSTEKLDTLKYLVNKYRSVTSQIQNSTSFVTHIFTSLKALLASSSKAKKGRRDLLTFSDEALCWTDASQLLLLCDRPADDSFSILSLFLSMFLSTSRPLLDAVAAVLIDTCSGKFINPFFSQTIQFRSQRAERAMEVVYEILRETNEESKTSLTAALKAITKRKTDPAFSDEEDSRQRDTTLATLHTISLITRLLSLAVENVAPLVEGLQFALDQNQLCQKHLSSSAITEADRSWLEGVSSVCLSVVADVTPRLCFHLSLPHTQDQCLNSIRRGRDGENGFVGFLVRLLNETPLANSQLVFNAMIASTKEGMKLRLHVTPKVHLSVLSIAQQLISEDSGLRAAELQLHFVAKTAGGCAGAVGKKVLSGMEQLWREHPELSIVSNEPMRRDVELLRMNLGTAEEKESIEFLREVIVRSFSEEVWAEVESGAEKLLLETKKKEKDLKDAAHQHIGDGDI</sequence>
<keyword evidence="2" id="KW-1185">Reference proteome</keyword>